<proteinExistence type="predicted"/>
<evidence type="ECO:0000313" key="1">
    <source>
        <dbReference type="EMBL" id="BAL82363.1"/>
    </source>
</evidence>
<dbReference type="HOGENOM" id="CLU_118479_2_0_9"/>
<dbReference type="PATRIC" id="fig|927704.6.peg.671"/>
<dbReference type="eggNOG" id="COG0138">
    <property type="taxonomic scope" value="Bacteria"/>
</dbReference>
<dbReference type="Pfam" id="PF08780">
    <property type="entry name" value="NTase_sub_bind"/>
    <property type="match status" value="1"/>
</dbReference>
<dbReference type="Proteomes" id="UP000007887">
    <property type="component" value="Chromosome"/>
</dbReference>
<protein>
    <recommendedName>
        <fullName evidence="3">Nucleotidyltransferase substrate binding protein, HI0074 family</fullName>
    </recommendedName>
</protein>
<dbReference type="NCBIfam" id="TIGR01987">
    <property type="entry name" value="HI0074"/>
    <property type="match status" value="1"/>
</dbReference>
<dbReference type="Gene3D" id="1.20.120.330">
    <property type="entry name" value="Nucleotidyltransferases domain 2"/>
    <property type="match status" value="1"/>
</dbReference>
<evidence type="ECO:0008006" key="3">
    <source>
        <dbReference type="Google" id="ProtNLM"/>
    </source>
</evidence>
<reference evidence="1 2" key="1">
    <citation type="submission" date="2011-10" db="EMBL/GenBank/DDBJ databases">
        <title>Whole genome sequence of Selenomonas ruminantium subsp. lactilytica TAM6421.</title>
        <authorList>
            <person name="Oguchi A."/>
            <person name="Ankai A."/>
            <person name="Kaneko J."/>
            <person name="Yamada-Narita S."/>
            <person name="Fukui S."/>
            <person name="Takahashi M."/>
            <person name="Onodera T."/>
            <person name="Kojima S."/>
            <person name="Fushimi T."/>
            <person name="Abe N."/>
            <person name="Kamio Y."/>
            <person name="Yamazaki S."/>
            <person name="Fujita N."/>
        </authorList>
    </citation>
    <scope>NUCLEOTIDE SEQUENCE [LARGE SCALE GENOMIC DNA]</scope>
    <source>
        <strain evidence="2">NBRC 103574 / TAM6421</strain>
    </source>
</reference>
<dbReference type="InterPro" id="IPR010235">
    <property type="entry name" value="HepT"/>
</dbReference>
<dbReference type="EMBL" id="AP012292">
    <property type="protein sequence ID" value="BAL82363.1"/>
    <property type="molecule type" value="Genomic_DNA"/>
</dbReference>
<dbReference type="KEGG" id="sri:SELR_06550"/>
<dbReference type="SUPFAM" id="SSF81593">
    <property type="entry name" value="Nucleotidyltransferase substrate binding subunit/domain"/>
    <property type="match status" value="1"/>
</dbReference>
<organism evidence="1 2">
    <name type="scientific">Selenomonas ruminantium subsp. lactilytica (strain NBRC 103574 / TAM6421)</name>
    <dbReference type="NCBI Taxonomy" id="927704"/>
    <lineage>
        <taxon>Bacteria</taxon>
        <taxon>Bacillati</taxon>
        <taxon>Bacillota</taxon>
        <taxon>Negativicutes</taxon>
        <taxon>Selenomonadales</taxon>
        <taxon>Selenomonadaceae</taxon>
        <taxon>Selenomonas</taxon>
    </lineage>
</organism>
<name>I0GNM6_SELRL</name>
<sequence>MERLHEAVSKDNLSEIERDGLIQRFEFCFEIMWKCGKDYLYDHEGLDVASPKKVIRCLREVGIFSDVETEQALKMVDDRNLTAHTYDEEMAKELAERIYVYESLLQAWYSKMVNQKYELGPGMEDPSMVKISQ</sequence>
<gene>
    <name evidence="1" type="ordered locus">SELR_06550</name>
</gene>
<accession>I0GNM6</accession>
<dbReference type="AlphaFoldDB" id="I0GNM6"/>
<evidence type="ECO:0000313" key="2">
    <source>
        <dbReference type="Proteomes" id="UP000007887"/>
    </source>
</evidence>